<dbReference type="Pfam" id="PF00178">
    <property type="entry name" value="Ets"/>
    <property type="match status" value="1"/>
</dbReference>
<evidence type="ECO:0000256" key="3">
    <source>
        <dbReference type="RuleBase" id="RU004019"/>
    </source>
</evidence>
<dbReference type="Gene3D" id="1.10.10.10">
    <property type="entry name" value="Winged helix-like DNA-binding domain superfamily/Winged helix DNA-binding domain"/>
    <property type="match status" value="1"/>
</dbReference>
<dbReference type="PROSITE" id="PS50061">
    <property type="entry name" value="ETS_DOMAIN_3"/>
    <property type="match status" value="1"/>
</dbReference>
<dbReference type="AlphaFoldDB" id="A0A819EP81"/>
<dbReference type="EMBL" id="CAJOBF010001505">
    <property type="protein sequence ID" value="CAF3957746.1"/>
    <property type="molecule type" value="Genomic_DNA"/>
</dbReference>
<dbReference type="InterPro" id="IPR000418">
    <property type="entry name" value="Ets_dom"/>
</dbReference>
<dbReference type="EMBL" id="CAJOBG010000755">
    <property type="protein sequence ID" value="CAF3853994.1"/>
    <property type="molecule type" value="Genomic_DNA"/>
</dbReference>
<evidence type="ECO:0000256" key="1">
    <source>
        <dbReference type="ARBA" id="ARBA00005562"/>
    </source>
</evidence>
<dbReference type="InterPro" id="IPR046328">
    <property type="entry name" value="ETS_fam"/>
</dbReference>
<dbReference type="InterPro" id="IPR036390">
    <property type="entry name" value="WH_DNA-bd_sf"/>
</dbReference>
<organism evidence="7 9">
    <name type="scientific">Rotaria magnacalcarata</name>
    <dbReference type="NCBI Taxonomy" id="392030"/>
    <lineage>
        <taxon>Eukaryota</taxon>
        <taxon>Metazoa</taxon>
        <taxon>Spiralia</taxon>
        <taxon>Gnathifera</taxon>
        <taxon>Rotifera</taxon>
        <taxon>Eurotatoria</taxon>
        <taxon>Bdelloidea</taxon>
        <taxon>Philodinida</taxon>
        <taxon>Philodinidae</taxon>
        <taxon>Rotaria</taxon>
    </lineage>
</organism>
<dbReference type="SUPFAM" id="SSF46785">
    <property type="entry name" value="Winged helix' DNA-binding domain"/>
    <property type="match status" value="1"/>
</dbReference>
<dbReference type="GO" id="GO:0043565">
    <property type="term" value="F:sequence-specific DNA binding"/>
    <property type="evidence" value="ECO:0007669"/>
    <property type="project" value="InterPro"/>
</dbReference>
<dbReference type="EMBL" id="CAJNRF010015529">
    <property type="protein sequence ID" value="CAF2175122.1"/>
    <property type="molecule type" value="Genomic_DNA"/>
</dbReference>
<evidence type="ECO:0000313" key="9">
    <source>
        <dbReference type="Proteomes" id="UP000663866"/>
    </source>
</evidence>
<protein>
    <recommendedName>
        <fullName evidence="4">ETS domain-containing protein</fullName>
    </recommendedName>
</protein>
<dbReference type="PRINTS" id="PR00454">
    <property type="entry name" value="ETSDOMAIN"/>
</dbReference>
<evidence type="ECO:0000256" key="2">
    <source>
        <dbReference type="ARBA" id="ARBA00023125"/>
    </source>
</evidence>
<comment type="caution">
    <text evidence="7">The sequence shown here is derived from an EMBL/GenBank/DDBJ whole genome shotgun (WGS) entry which is preliminary data.</text>
</comment>
<evidence type="ECO:0000313" key="8">
    <source>
        <dbReference type="EMBL" id="CAF3957746.1"/>
    </source>
</evidence>
<sequence>MDYITSNMNDYHDNRDLSSLQLEKLESVVGINENQSNNETPFPECFWINQNIKNKTTIYKESLPAIYTLSVINNQDYSLFNNIIQSYDDPNERLFNPREWLIVDSLSRRLRAPRQNEFLYHLLEHPCYASYLTWLNRNEGLFKIHDPERVAKLWSRVKNRRTNGVMTYDKFARALRFYYKSGSMIKTHKKHTFRFRLPLHCAY</sequence>
<evidence type="ECO:0000313" key="5">
    <source>
        <dbReference type="EMBL" id="CAF2175122.1"/>
    </source>
</evidence>
<dbReference type="GO" id="GO:0005634">
    <property type="term" value="C:nucleus"/>
    <property type="evidence" value="ECO:0007669"/>
    <property type="project" value="UniProtKB-SubCell"/>
</dbReference>
<dbReference type="Proteomes" id="UP000663887">
    <property type="component" value="Unassembled WGS sequence"/>
</dbReference>
<dbReference type="Proteomes" id="UP000663866">
    <property type="component" value="Unassembled WGS sequence"/>
</dbReference>
<dbReference type="GO" id="GO:0000981">
    <property type="term" value="F:DNA-binding transcription factor activity, RNA polymerase II-specific"/>
    <property type="evidence" value="ECO:0007669"/>
    <property type="project" value="TreeGrafter"/>
</dbReference>
<evidence type="ECO:0000313" key="6">
    <source>
        <dbReference type="EMBL" id="CAF2224673.1"/>
    </source>
</evidence>
<dbReference type="Proteomes" id="UP000663856">
    <property type="component" value="Unassembled WGS sequence"/>
</dbReference>
<dbReference type="PANTHER" id="PTHR11849">
    <property type="entry name" value="ETS"/>
    <property type="match status" value="1"/>
</dbReference>
<dbReference type="GO" id="GO:0030154">
    <property type="term" value="P:cell differentiation"/>
    <property type="evidence" value="ECO:0007669"/>
    <property type="project" value="TreeGrafter"/>
</dbReference>
<evidence type="ECO:0000313" key="7">
    <source>
        <dbReference type="EMBL" id="CAF3853994.1"/>
    </source>
</evidence>
<dbReference type="Proteomes" id="UP000663842">
    <property type="component" value="Unassembled WGS sequence"/>
</dbReference>
<dbReference type="EMBL" id="CAJNRG010017428">
    <property type="protein sequence ID" value="CAF2224673.1"/>
    <property type="molecule type" value="Genomic_DNA"/>
</dbReference>
<name>A0A819EP81_9BILA</name>
<evidence type="ECO:0000259" key="4">
    <source>
        <dbReference type="PROSITE" id="PS50061"/>
    </source>
</evidence>
<gene>
    <name evidence="7" type="ORF">OVN521_LOCUS7002</name>
    <name evidence="8" type="ORF">UXM345_LOCUS13723</name>
    <name evidence="5" type="ORF">WKI299_LOCUS33151</name>
    <name evidence="6" type="ORF">XDN619_LOCUS33984</name>
</gene>
<reference evidence="7" key="1">
    <citation type="submission" date="2021-02" db="EMBL/GenBank/DDBJ databases">
        <authorList>
            <person name="Nowell W R."/>
        </authorList>
    </citation>
    <scope>NUCLEOTIDE SEQUENCE</scope>
</reference>
<feature type="domain" description="ETS" evidence="4">
    <location>
        <begin position="113"/>
        <end position="196"/>
    </location>
</feature>
<keyword evidence="3" id="KW-0539">Nucleus</keyword>
<comment type="subcellular location">
    <subcellularLocation>
        <location evidence="3">Nucleus</location>
    </subcellularLocation>
</comment>
<keyword evidence="9" id="KW-1185">Reference proteome</keyword>
<accession>A0A819EP81</accession>
<dbReference type="InterPro" id="IPR036388">
    <property type="entry name" value="WH-like_DNA-bd_sf"/>
</dbReference>
<keyword evidence="2 3" id="KW-0238">DNA-binding</keyword>
<dbReference type="SMART" id="SM00413">
    <property type="entry name" value="ETS"/>
    <property type="match status" value="1"/>
</dbReference>
<comment type="similarity">
    <text evidence="1 3">Belongs to the ETS family.</text>
</comment>
<proteinExistence type="inferred from homology"/>